<gene>
    <name evidence="4" type="ORF">P3X46_026151</name>
</gene>
<proteinExistence type="predicted"/>
<evidence type="ECO:0000256" key="1">
    <source>
        <dbReference type="SAM" id="MobiDB-lite"/>
    </source>
</evidence>
<protein>
    <recommendedName>
        <fullName evidence="3">Myb-like domain-containing protein</fullName>
    </recommendedName>
</protein>
<feature type="domain" description="Myb-like" evidence="3">
    <location>
        <begin position="269"/>
        <end position="310"/>
    </location>
</feature>
<keyword evidence="2" id="KW-0812">Transmembrane</keyword>
<dbReference type="InterPro" id="IPR001005">
    <property type="entry name" value="SANT/Myb"/>
</dbReference>
<dbReference type="PROSITE" id="PS50090">
    <property type="entry name" value="MYB_LIKE"/>
    <property type="match status" value="1"/>
</dbReference>
<dbReference type="InterPro" id="IPR044634">
    <property type="entry name" value="Zuotin/DnaJC2"/>
</dbReference>
<dbReference type="Gene3D" id="1.10.10.60">
    <property type="entry name" value="Homeodomain-like"/>
    <property type="match status" value="2"/>
</dbReference>
<feature type="region of interest" description="Disordered" evidence="1">
    <location>
        <begin position="225"/>
        <end position="268"/>
    </location>
</feature>
<dbReference type="Proteomes" id="UP001174677">
    <property type="component" value="Chromosome 15"/>
</dbReference>
<accession>A0ABQ9KWU2</accession>
<keyword evidence="2" id="KW-0472">Membrane</keyword>
<evidence type="ECO:0000313" key="4">
    <source>
        <dbReference type="EMBL" id="KAJ9152599.1"/>
    </source>
</evidence>
<dbReference type="PANTHER" id="PTHR43999">
    <property type="entry name" value="DNAJ HOMOLOG SUBFAMILY C MEMBER 2"/>
    <property type="match status" value="1"/>
</dbReference>
<dbReference type="Pfam" id="PF23082">
    <property type="entry name" value="Myb_DNA-binding_2"/>
    <property type="match status" value="1"/>
</dbReference>
<dbReference type="PANTHER" id="PTHR43999:SF3">
    <property type="entry name" value="TRANSCRIPTION FACTOR MAMYB"/>
    <property type="match status" value="1"/>
</dbReference>
<dbReference type="SMART" id="SM00717">
    <property type="entry name" value="SANT"/>
    <property type="match status" value="2"/>
</dbReference>
<feature type="compositionally biased region" description="Basic and acidic residues" evidence="1">
    <location>
        <begin position="239"/>
        <end position="257"/>
    </location>
</feature>
<dbReference type="CDD" id="cd00167">
    <property type="entry name" value="SANT"/>
    <property type="match status" value="1"/>
</dbReference>
<reference evidence="4 5" key="1">
    <citation type="journal article" date="2023" name="Plant Biotechnol. J.">
        <title>Chromosome-level wild Hevea brasiliensis genome provides new tools for genomic-assisted breeding and valuable loci to elevate rubber yield.</title>
        <authorList>
            <person name="Cheng H."/>
            <person name="Song X."/>
            <person name="Hu Y."/>
            <person name="Wu T."/>
            <person name="Yang Q."/>
            <person name="An Z."/>
            <person name="Feng S."/>
            <person name="Deng Z."/>
            <person name="Wu W."/>
            <person name="Zeng X."/>
            <person name="Tu M."/>
            <person name="Wang X."/>
            <person name="Huang H."/>
        </authorList>
    </citation>
    <scope>NUCLEOTIDE SEQUENCE [LARGE SCALE GENOMIC DNA]</scope>
    <source>
        <strain evidence="4">MT/VB/25A 57/8</strain>
    </source>
</reference>
<comment type="caution">
    <text evidence="4">The sequence shown here is derived from an EMBL/GenBank/DDBJ whole genome shotgun (WGS) entry which is preliminary data.</text>
</comment>
<evidence type="ECO:0000259" key="3">
    <source>
        <dbReference type="PROSITE" id="PS50090"/>
    </source>
</evidence>
<feature type="transmembrane region" description="Helical" evidence="2">
    <location>
        <begin position="63"/>
        <end position="79"/>
    </location>
</feature>
<evidence type="ECO:0000256" key="2">
    <source>
        <dbReference type="SAM" id="Phobius"/>
    </source>
</evidence>
<keyword evidence="2" id="KW-1133">Transmembrane helix</keyword>
<feature type="transmembrane region" description="Helical" evidence="2">
    <location>
        <begin position="37"/>
        <end position="56"/>
    </location>
</feature>
<evidence type="ECO:0000313" key="5">
    <source>
        <dbReference type="Proteomes" id="UP001174677"/>
    </source>
</evidence>
<keyword evidence="5" id="KW-1185">Reference proteome</keyword>
<dbReference type="EMBL" id="JARPOI010000015">
    <property type="protein sequence ID" value="KAJ9152599.1"/>
    <property type="molecule type" value="Genomic_DNA"/>
</dbReference>
<name>A0ABQ9KWU2_HEVBR</name>
<dbReference type="SUPFAM" id="SSF46689">
    <property type="entry name" value="Homeodomain-like"/>
    <property type="match status" value="2"/>
</dbReference>
<organism evidence="4 5">
    <name type="scientific">Hevea brasiliensis</name>
    <name type="common">Para rubber tree</name>
    <name type="synonym">Siphonia brasiliensis</name>
    <dbReference type="NCBI Taxonomy" id="3981"/>
    <lineage>
        <taxon>Eukaryota</taxon>
        <taxon>Viridiplantae</taxon>
        <taxon>Streptophyta</taxon>
        <taxon>Embryophyta</taxon>
        <taxon>Tracheophyta</taxon>
        <taxon>Spermatophyta</taxon>
        <taxon>Magnoliopsida</taxon>
        <taxon>eudicotyledons</taxon>
        <taxon>Gunneridae</taxon>
        <taxon>Pentapetalae</taxon>
        <taxon>rosids</taxon>
        <taxon>fabids</taxon>
        <taxon>Malpighiales</taxon>
        <taxon>Euphorbiaceae</taxon>
        <taxon>Crotonoideae</taxon>
        <taxon>Micrandreae</taxon>
        <taxon>Hevea</taxon>
    </lineage>
</organism>
<sequence length="327" mass="36319">MEFLDEDARPRFFFQSRPIPSSLTDQETQQNPINKPLIFITVSFSSLLLLLSVLYIQTEPFKSLLFWVSISFIIGPFAPSRVTGGDIRVGQGPIVEPLDEEPEIVTEKRAPKKRSKAIRSEETVMAPISAVETINGSSIKERKREVLANSGNGLVTNEGEKEWSEEDLEILKKQMVKNPVGKPRRWEVIAQAFNGKHRVESVIKKAKEMGERKLEDNDSYARFLKNRKPLDTRVQSEIGETKKDNDGGGDETKKDGDGDGDGDDGGVGWSAGEDIALLKALKAFPKDVAMRWEKIAAAVPGKSKAVCMKRVADLKRDFRSSKAGAES</sequence>
<dbReference type="InterPro" id="IPR009057">
    <property type="entry name" value="Homeodomain-like_sf"/>
</dbReference>